<proteinExistence type="predicted"/>
<reference evidence="3" key="1">
    <citation type="submission" date="2021-06" db="EMBL/GenBank/DDBJ databases">
        <authorList>
            <person name="Kallberg Y."/>
            <person name="Tangrot J."/>
            <person name="Rosling A."/>
        </authorList>
    </citation>
    <scope>NUCLEOTIDE SEQUENCE</scope>
    <source>
        <strain evidence="3">IN212</strain>
    </source>
</reference>
<dbReference type="InterPro" id="IPR021713">
    <property type="entry name" value="Folliculin"/>
</dbReference>
<evidence type="ECO:0000313" key="3">
    <source>
        <dbReference type="EMBL" id="CAG8719032.1"/>
    </source>
</evidence>
<name>A0A9N9I3Z7_9GLOM</name>
<dbReference type="EMBL" id="CAJVPZ010024412">
    <property type="protein sequence ID" value="CAG8719032.1"/>
    <property type="molecule type" value="Genomic_DNA"/>
</dbReference>
<dbReference type="GO" id="GO:0005829">
    <property type="term" value="C:cytosol"/>
    <property type="evidence" value="ECO:0007669"/>
    <property type="project" value="TreeGrafter"/>
</dbReference>
<dbReference type="GO" id="GO:0005096">
    <property type="term" value="F:GTPase activator activity"/>
    <property type="evidence" value="ECO:0007669"/>
    <property type="project" value="InterPro"/>
</dbReference>
<dbReference type="PANTHER" id="PTHR31441:SF2">
    <property type="entry name" value="FOLLICULIN"/>
    <property type="match status" value="1"/>
</dbReference>
<dbReference type="Pfam" id="PF11704">
    <property type="entry name" value="Folliculin"/>
    <property type="match status" value="1"/>
</dbReference>
<dbReference type="GO" id="GO:1904263">
    <property type="term" value="P:positive regulation of TORC1 signaling"/>
    <property type="evidence" value="ECO:0007669"/>
    <property type="project" value="TreeGrafter"/>
</dbReference>
<feature type="region of interest" description="Disordered" evidence="1">
    <location>
        <begin position="39"/>
        <end position="70"/>
    </location>
</feature>
<dbReference type="PANTHER" id="PTHR31441">
    <property type="entry name" value="FOLLICULIN FAMILY MEMBER"/>
    <property type="match status" value="1"/>
</dbReference>
<evidence type="ECO:0000259" key="2">
    <source>
        <dbReference type="Pfam" id="PF11704"/>
    </source>
</evidence>
<evidence type="ECO:0000256" key="1">
    <source>
        <dbReference type="SAM" id="MobiDB-lite"/>
    </source>
</evidence>
<feature type="non-terminal residue" evidence="3">
    <location>
        <position position="301"/>
    </location>
</feature>
<dbReference type="OrthoDB" id="5599713at2759"/>
<keyword evidence="4" id="KW-1185">Reference proteome</keyword>
<feature type="domain" description="Folliculin/SMCR8 longin" evidence="2">
    <location>
        <begin position="128"/>
        <end position="163"/>
    </location>
</feature>
<sequence length="301" mass="33284">MNAIVSLVHFCEADGPSVIFCTQAFHDNAAEDIEECISASNGRSSPVPARTIPEKENGTLSNKKDLPNAARSRPASCASCAFSLPPPDTLGDIKVLNYSEKKGFKTEDDENPLITYVGSRYPQHPQLYSAGPVLFGDDKNGYVLSYMFKIKDSQARGFQRLYTTDLQLKASQIFEKEGATLSPSSPDKDINRAIEFNLENGIDEHTIGIVNVNGSYSPSNLYINQLSEILNLNLPPELMNMRLEMFKEEWSRFIITGTNVDPGADKPVNGLIASNSLKQRELIKCLNVNEIDLPTLKFLSD</sequence>
<dbReference type="Proteomes" id="UP000789396">
    <property type="component" value="Unassembled WGS sequence"/>
</dbReference>
<organism evidence="3 4">
    <name type="scientific">Racocetra fulgida</name>
    <dbReference type="NCBI Taxonomy" id="60492"/>
    <lineage>
        <taxon>Eukaryota</taxon>
        <taxon>Fungi</taxon>
        <taxon>Fungi incertae sedis</taxon>
        <taxon>Mucoromycota</taxon>
        <taxon>Glomeromycotina</taxon>
        <taxon>Glomeromycetes</taxon>
        <taxon>Diversisporales</taxon>
        <taxon>Gigasporaceae</taxon>
        <taxon>Racocetra</taxon>
    </lineage>
</organism>
<accession>A0A9N9I3Z7</accession>
<protein>
    <submittedName>
        <fullName evidence="3">8400_t:CDS:1</fullName>
    </submittedName>
</protein>
<dbReference type="InterPro" id="IPR037520">
    <property type="entry name" value="Folliculin/SMCR8_longin"/>
</dbReference>
<comment type="caution">
    <text evidence="3">The sequence shown here is derived from an EMBL/GenBank/DDBJ whole genome shotgun (WGS) entry which is preliminary data.</text>
</comment>
<gene>
    <name evidence="3" type="ORF">RFULGI_LOCUS11330</name>
</gene>
<evidence type="ECO:0000313" key="4">
    <source>
        <dbReference type="Proteomes" id="UP000789396"/>
    </source>
</evidence>
<feature type="compositionally biased region" description="Basic and acidic residues" evidence="1">
    <location>
        <begin position="52"/>
        <end position="66"/>
    </location>
</feature>
<dbReference type="AlphaFoldDB" id="A0A9N9I3Z7"/>